<comment type="subcellular location">
    <subcellularLocation>
        <location evidence="1">Cytoplasm</location>
    </subcellularLocation>
</comment>
<dbReference type="GO" id="GO:0008270">
    <property type="term" value="F:zinc ion binding"/>
    <property type="evidence" value="ECO:0007669"/>
    <property type="project" value="TreeGrafter"/>
</dbReference>
<keyword evidence="10" id="KW-0238">DNA-binding</keyword>
<evidence type="ECO:0000256" key="1">
    <source>
        <dbReference type="ARBA" id="ARBA00004496"/>
    </source>
</evidence>
<dbReference type="AlphaFoldDB" id="A0A858RM58"/>
<evidence type="ECO:0000256" key="6">
    <source>
        <dbReference type="ARBA" id="ARBA00022491"/>
    </source>
</evidence>
<evidence type="ECO:0000313" key="14">
    <source>
        <dbReference type="EMBL" id="QJE98057.1"/>
    </source>
</evidence>
<keyword evidence="5" id="KW-0963">Cytoplasm</keyword>
<evidence type="ECO:0000256" key="3">
    <source>
        <dbReference type="ARBA" id="ARBA00011738"/>
    </source>
</evidence>
<keyword evidence="11" id="KW-0804">Transcription</keyword>
<comment type="cofactor">
    <cofactor evidence="13">
        <name>Mn(2+)</name>
        <dbReference type="ChEBI" id="CHEBI:29035"/>
    </cofactor>
    <cofactor evidence="13">
        <name>Fe(2+)</name>
        <dbReference type="ChEBI" id="CHEBI:29033"/>
    </cofactor>
    <text evidence="13">Binds 1 Mn(2+) or Fe(2+) ion per subunit.</text>
</comment>
<comment type="similarity">
    <text evidence="2">Belongs to the Fur family.</text>
</comment>
<reference evidence="14 15" key="1">
    <citation type="submission" date="2020-04" db="EMBL/GenBank/DDBJ databases">
        <title>Luteolibacter sp. G-1-1-1 isolated from soil.</title>
        <authorList>
            <person name="Dahal R.H."/>
        </authorList>
    </citation>
    <scope>NUCLEOTIDE SEQUENCE [LARGE SCALE GENOMIC DNA]</scope>
    <source>
        <strain evidence="14 15">G-1-1-1</strain>
    </source>
</reference>
<dbReference type="Gene3D" id="1.10.10.10">
    <property type="entry name" value="Winged helix-like DNA-binding domain superfamily/Winged helix DNA-binding domain"/>
    <property type="match status" value="1"/>
</dbReference>
<comment type="cofactor">
    <cofactor evidence="12">
        <name>Zn(2+)</name>
        <dbReference type="ChEBI" id="CHEBI:29105"/>
    </cofactor>
    <text evidence="12">Binds 1 zinc ion per subunit.</text>
</comment>
<dbReference type="Proteomes" id="UP000501812">
    <property type="component" value="Chromosome"/>
</dbReference>
<evidence type="ECO:0000256" key="2">
    <source>
        <dbReference type="ARBA" id="ARBA00007957"/>
    </source>
</evidence>
<dbReference type="GO" id="GO:0000976">
    <property type="term" value="F:transcription cis-regulatory region binding"/>
    <property type="evidence" value="ECO:0007669"/>
    <property type="project" value="TreeGrafter"/>
</dbReference>
<dbReference type="InterPro" id="IPR043135">
    <property type="entry name" value="Fur_C"/>
</dbReference>
<keyword evidence="7 12" id="KW-0479">Metal-binding</keyword>
<dbReference type="InterPro" id="IPR002481">
    <property type="entry name" value="FUR"/>
</dbReference>
<dbReference type="CDD" id="cd07153">
    <property type="entry name" value="Fur_like"/>
    <property type="match status" value="1"/>
</dbReference>
<dbReference type="RefSeq" id="WP_169456503.1">
    <property type="nucleotide sequence ID" value="NZ_CP051774.1"/>
</dbReference>
<dbReference type="GO" id="GO:0003700">
    <property type="term" value="F:DNA-binding transcription factor activity"/>
    <property type="evidence" value="ECO:0007669"/>
    <property type="project" value="InterPro"/>
</dbReference>
<evidence type="ECO:0000256" key="5">
    <source>
        <dbReference type="ARBA" id="ARBA00022490"/>
    </source>
</evidence>
<proteinExistence type="inferred from homology"/>
<sequence length="169" mass="19194">MDQSVLDRLDTFIRKKGLRRTPQRDAIVRTAFASDEHFTSEELFDRSRKANAGVSRATVYRTISLLVEAGLLHEIDLGGDLKTYDPNFVEKPSHNHLVCIDCGKVLEFADSHLEVLNDCLTRRMGFRPVRQSIKIEACCEQLRKKGVCPNLITARVSGKRLPKRKRQGS</sequence>
<evidence type="ECO:0000256" key="7">
    <source>
        <dbReference type="ARBA" id="ARBA00022723"/>
    </source>
</evidence>
<dbReference type="EMBL" id="CP051774">
    <property type="protein sequence ID" value="QJE98057.1"/>
    <property type="molecule type" value="Genomic_DNA"/>
</dbReference>
<dbReference type="Gene3D" id="3.30.1490.190">
    <property type="match status" value="1"/>
</dbReference>
<accession>A0A858RM58</accession>
<feature type="binding site" evidence="12">
    <location>
        <position position="99"/>
    </location>
    <ligand>
        <name>Zn(2+)</name>
        <dbReference type="ChEBI" id="CHEBI:29105"/>
    </ligand>
</feature>
<gene>
    <name evidence="14" type="ORF">HHL09_20465</name>
</gene>
<keyword evidence="6" id="KW-0678">Repressor</keyword>
<dbReference type="SUPFAM" id="SSF46785">
    <property type="entry name" value="Winged helix' DNA-binding domain"/>
    <property type="match status" value="1"/>
</dbReference>
<protein>
    <recommendedName>
        <fullName evidence="4">Ferric uptake regulation protein</fullName>
    </recommendedName>
</protein>
<dbReference type="PANTHER" id="PTHR33202:SF2">
    <property type="entry name" value="FERRIC UPTAKE REGULATION PROTEIN"/>
    <property type="match status" value="1"/>
</dbReference>
<dbReference type="PANTHER" id="PTHR33202">
    <property type="entry name" value="ZINC UPTAKE REGULATION PROTEIN"/>
    <property type="match status" value="1"/>
</dbReference>
<organism evidence="14 15">
    <name type="scientific">Luteolibacter luteus</name>
    <dbReference type="NCBI Taxonomy" id="2728835"/>
    <lineage>
        <taxon>Bacteria</taxon>
        <taxon>Pseudomonadati</taxon>
        <taxon>Verrucomicrobiota</taxon>
        <taxon>Verrucomicrobiia</taxon>
        <taxon>Verrucomicrobiales</taxon>
        <taxon>Verrucomicrobiaceae</taxon>
        <taxon>Luteolibacter</taxon>
    </lineage>
</organism>
<evidence type="ECO:0000313" key="15">
    <source>
        <dbReference type="Proteomes" id="UP000501812"/>
    </source>
</evidence>
<dbReference type="KEGG" id="luo:HHL09_20465"/>
<evidence type="ECO:0000256" key="13">
    <source>
        <dbReference type="PIRSR" id="PIRSR602481-2"/>
    </source>
</evidence>
<dbReference type="InterPro" id="IPR036390">
    <property type="entry name" value="WH_DNA-bd_sf"/>
</dbReference>
<evidence type="ECO:0000256" key="10">
    <source>
        <dbReference type="ARBA" id="ARBA00023125"/>
    </source>
</evidence>
<keyword evidence="9" id="KW-0805">Transcription regulation</keyword>
<feature type="binding site" evidence="12">
    <location>
        <position position="139"/>
    </location>
    <ligand>
        <name>Zn(2+)</name>
        <dbReference type="ChEBI" id="CHEBI:29105"/>
    </ligand>
</feature>
<dbReference type="Pfam" id="PF01475">
    <property type="entry name" value="FUR"/>
    <property type="match status" value="1"/>
</dbReference>
<feature type="binding site" evidence="12">
    <location>
        <position position="102"/>
    </location>
    <ligand>
        <name>Zn(2+)</name>
        <dbReference type="ChEBI" id="CHEBI:29105"/>
    </ligand>
</feature>
<evidence type="ECO:0000256" key="8">
    <source>
        <dbReference type="ARBA" id="ARBA00022833"/>
    </source>
</evidence>
<name>A0A858RM58_9BACT</name>
<keyword evidence="8 12" id="KW-0862">Zinc</keyword>
<keyword evidence="13" id="KW-0408">Iron</keyword>
<evidence type="ECO:0000256" key="4">
    <source>
        <dbReference type="ARBA" id="ARBA00020910"/>
    </source>
</evidence>
<evidence type="ECO:0000256" key="12">
    <source>
        <dbReference type="PIRSR" id="PIRSR602481-1"/>
    </source>
</evidence>
<dbReference type="GO" id="GO:0005829">
    <property type="term" value="C:cytosol"/>
    <property type="evidence" value="ECO:0007669"/>
    <property type="project" value="TreeGrafter"/>
</dbReference>
<comment type="subunit">
    <text evidence="3">Homodimer.</text>
</comment>
<keyword evidence="15" id="KW-1185">Reference proteome</keyword>
<evidence type="ECO:0000256" key="9">
    <source>
        <dbReference type="ARBA" id="ARBA00023015"/>
    </source>
</evidence>
<dbReference type="GO" id="GO:1900376">
    <property type="term" value="P:regulation of secondary metabolite biosynthetic process"/>
    <property type="evidence" value="ECO:0007669"/>
    <property type="project" value="TreeGrafter"/>
</dbReference>
<feature type="binding site" evidence="13">
    <location>
        <position position="114"/>
    </location>
    <ligand>
        <name>Fe cation</name>
        <dbReference type="ChEBI" id="CHEBI:24875"/>
    </ligand>
</feature>
<evidence type="ECO:0000256" key="11">
    <source>
        <dbReference type="ARBA" id="ARBA00023163"/>
    </source>
</evidence>
<dbReference type="InterPro" id="IPR036388">
    <property type="entry name" value="WH-like_DNA-bd_sf"/>
</dbReference>
<dbReference type="GO" id="GO:0045892">
    <property type="term" value="P:negative regulation of DNA-templated transcription"/>
    <property type="evidence" value="ECO:0007669"/>
    <property type="project" value="TreeGrafter"/>
</dbReference>